<dbReference type="InterPro" id="IPR029045">
    <property type="entry name" value="ClpP/crotonase-like_dom_sf"/>
</dbReference>
<dbReference type="InterPro" id="IPR041613">
    <property type="entry name" value="Pept_S41_N"/>
</dbReference>
<name>A0A7H9AKD9_9FLAO</name>
<dbReference type="GO" id="GO:0004175">
    <property type="term" value="F:endopeptidase activity"/>
    <property type="evidence" value="ECO:0007669"/>
    <property type="project" value="TreeGrafter"/>
</dbReference>
<dbReference type="SUPFAM" id="SSF52096">
    <property type="entry name" value="ClpP/crotonase"/>
    <property type="match status" value="1"/>
</dbReference>
<dbReference type="PROSITE" id="PS50106">
    <property type="entry name" value="PDZ"/>
    <property type="match status" value="1"/>
</dbReference>
<dbReference type="GO" id="GO:0030288">
    <property type="term" value="C:outer membrane-bounded periplasmic space"/>
    <property type="evidence" value="ECO:0007669"/>
    <property type="project" value="TreeGrafter"/>
</dbReference>
<dbReference type="RefSeq" id="WP_179240255.1">
    <property type="nucleotide sequence ID" value="NZ_CP058595.1"/>
</dbReference>
<evidence type="ECO:0000313" key="2">
    <source>
        <dbReference type="EMBL" id="QLG43918.1"/>
    </source>
</evidence>
<proteinExistence type="predicted"/>
<accession>A0A7H9AKD9</accession>
<dbReference type="InterPro" id="IPR036034">
    <property type="entry name" value="PDZ_sf"/>
</dbReference>
<evidence type="ECO:0000313" key="3">
    <source>
        <dbReference type="Proteomes" id="UP000509302"/>
    </source>
</evidence>
<dbReference type="PROSITE" id="PS51257">
    <property type="entry name" value="PROKAR_LIPOPROTEIN"/>
    <property type="match status" value="1"/>
</dbReference>
<dbReference type="Pfam" id="PF03572">
    <property type="entry name" value="Peptidase_S41"/>
    <property type="match status" value="1"/>
</dbReference>
<dbReference type="Proteomes" id="UP000509302">
    <property type="component" value="Chromosome"/>
</dbReference>
<organism evidence="2 3">
    <name type="scientific">Costertonia aggregata</name>
    <dbReference type="NCBI Taxonomy" id="343403"/>
    <lineage>
        <taxon>Bacteria</taxon>
        <taxon>Pseudomonadati</taxon>
        <taxon>Bacteroidota</taxon>
        <taxon>Flavobacteriia</taxon>
        <taxon>Flavobacteriales</taxon>
        <taxon>Flavobacteriaceae</taxon>
        <taxon>Costertonia</taxon>
    </lineage>
</organism>
<dbReference type="PANTHER" id="PTHR32060">
    <property type="entry name" value="TAIL-SPECIFIC PROTEASE"/>
    <property type="match status" value="1"/>
</dbReference>
<dbReference type="AlphaFoldDB" id="A0A7H9AKD9"/>
<dbReference type="Pfam" id="PF18294">
    <property type="entry name" value="Pept_S41_N"/>
    <property type="match status" value="1"/>
</dbReference>
<dbReference type="Gene3D" id="3.90.226.10">
    <property type="entry name" value="2-enoyl-CoA Hydratase, Chain A, domain 1"/>
    <property type="match status" value="1"/>
</dbReference>
<gene>
    <name evidence="2" type="ORF">HYG79_00655</name>
</gene>
<dbReference type="SUPFAM" id="SSF50156">
    <property type="entry name" value="PDZ domain-like"/>
    <property type="match status" value="1"/>
</dbReference>
<dbReference type="Gene3D" id="3.30.750.170">
    <property type="match status" value="1"/>
</dbReference>
<dbReference type="InterPro" id="IPR001478">
    <property type="entry name" value="PDZ"/>
</dbReference>
<dbReference type="GO" id="GO:0006508">
    <property type="term" value="P:proteolysis"/>
    <property type="evidence" value="ECO:0007669"/>
    <property type="project" value="UniProtKB-KW"/>
</dbReference>
<keyword evidence="2" id="KW-0378">Hydrolase</keyword>
<evidence type="ECO:0000259" key="1">
    <source>
        <dbReference type="PROSITE" id="PS50106"/>
    </source>
</evidence>
<dbReference type="PANTHER" id="PTHR32060:SF30">
    <property type="entry name" value="CARBOXY-TERMINAL PROCESSING PROTEASE CTPA"/>
    <property type="match status" value="1"/>
</dbReference>
<keyword evidence="3" id="KW-1185">Reference proteome</keyword>
<dbReference type="InterPro" id="IPR005151">
    <property type="entry name" value="Tail-specific_protease"/>
</dbReference>
<keyword evidence="2" id="KW-0645">Protease</keyword>
<dbReference type="GO" id="GO:0008236">
    <property type="term" value="F:serine-type peptidase activity"/>
    <property type="evidence" value="ECO:0007669"/>
    <property type="project" value="InterPro"/>
</dbReference>
<dbReference type="EMBL" id="CP058595">
    <property type="protein sequence ID" value="QLG43918.1"/>
    <property type="molecule type" value="Genomic_DNA"/>
</dbReference>
<dbReference type="Gene3D" id="2.30.42.10">
    <property type="match status" value="1"/>
</dbReference>
<protein>
    <submittedName>
        <fullName evidence="2">Carboxyl-terminal protease</fullName>
    </submittedName>
</protein>
<dbReference type="CDD" id="cd07561">
    <property type="entry name" value="Peptidase_S41_CPP_like"/>
    <property type="match status" value="1"/>
</dbReference>
<feature type="domain" description="PDZ" evidence="1">
    <location>
        <begin position="111"/>
        <end position="165"/>
    </location>
</feature>
<dbReference type="KEGG" id="cagg:HYG79_00655"/>
<dbReference type="SMART" id="SM00245">
    <property type="entry name" value="TSPc"/>
    <property type="match status" value="1"/>
</dbReference>
<sequence length="497" mass="55680">MKRYLILITIALLWIGCNKDDDNGIPEPGGPDPQPQANVEVQDFMWKAMNLWYFWQADVTDLADTRFNNDEDYTNFLRSEDNPEDFFKKLLFTEDRFSFFNDDYKELVNNFAGVSKSNGMEFGLSRFGSGNDVFGFVQYVVPGSDADAKGVKRGDIFKTVNGQQLFQDRANASNNNYELFDLDTYTIDISTIIDNTITDTGNEITLNKQENLVENPVFLTKTLDVNGIKVGYLMYNRFTSNFDEELNNAFGELRAANVSELVLDMRYNPGGSVNSSRLLASMVYGTRTNDLYIRQRWNPKIQAAFGAAQLEDFFADTTGDGTPINTLNLSKVYVLATRGSASASELVMNGLAPYVDVIHIGTTTRGKNEFSLTFVDDPNREGAPYVYTESRESNINPNNSWAIQPLCGRNENADGFFDYTSGLAPDIELPEDIANLGVLGDENEPLLARALQEISGATAKRSFTVKMPANTITNSKMFTQIKDNMYLDKPLNNITIQ</sequence>
<dbReference type="GO" id="GO:0007165">
    <property type="term" value="P:signal transduction"/>
    <property type="evidence" value="ECO:0007669"/>
    <property type="project" value="TreeGrafter"/>
</dbReference>
<reference evidence="2 3" key="1">
    <citation type="journal article" date="2006" name="Int. J. Syst. Evol. Microbiol.">
        <title>Costertonia aggregata gen. nov., sp. nov., a mesophilic marine bacterium of the family Flavobacteriaceae, isolated from a mature biofilm.</title>
        <authorList>
            <person name="Kwon K.K."/>
            <person name="Lee Y.K."/>
            <person name="Lee H.K."/>
        </authorList>
    </citation>
    <scope>NUCLEOTIDE SEQUENCE [LARGE SCALE GENOMIC DNA]</scope>
    <source>
        <strain evidence="2 3">KCCM 42265</strain>
    </source>
</reference>